<dbReference type="PANTHER" id="PTHR30474:SF1">
    <property type="entry name" value="PEPTIDOGLYCAN GLYCOSYLTRANSFERASE MRDB"/>
    <property type="match status" value="1"/>
</dbReference>
<keyword evidence="2 11" id="KW-1003">Cell membrane</keyword>
<feature type="transmembrane region" description="Helical" evidence="11">
    <location>
        <begin position="41"/>
        <end position="60"/>
    </location>
</feature>
<dbReference type="EMBL" id="WJJP01000722">
    <property type="protein sequence ID" value="MBD3327326.1"/>
    <property type="molecule type" value="Genomic_DNA"/>
</dbReference>
<comment type="pathway">
    <text evidence="11">Cell wall biogenesis; peptidoglycan biosynthesis.</text>
</comment>
<dbReference type="PANTHER" id="PTHR30474">
    <property type="entry name" value="CELL CYCLE PROTEIN"/>
    <property type="match status" value="1"/>
</dbReference>
<feature type="transmembrane region" description="Helical" evidence="11">
    <location>
        <begin position="12"/>
        <end position="29"/>
    </location>
</feature>
<dbReference type="HAMAP" id="MF_02079">
    <property type="entry name" value="PGT_RodA"/>
    <property type="match status" value="1"/>
</dbReference>
<evidence type="ECO:0000256" key="3">
    <source>
        <dbReference type="ARBA" id="ARBA00022676"/>
    </source>
</evidence>
<keyword evidence="4 11" id="KW-0808">Transferase</keyword>
<evidence type="ECO:0000256" key="8">
    <source>
        <dbReference type="ARBA" id="ARBA00022989"/>
    </source>
</evidence>
<protein>
    <recommendedName>
        <fullName evidence="11">Peptidoglycan glycosyltransferase RodA</fullName>
        <shortName evidence="11">PGT</shortName>
        <ecNumber evidence="11">2.4.99.28</ecNumber>
    </recommendedName>
    <alternativeName>
        <fullName evidence="11">Cell elongation protein RodA</fullName>
    </alternativeName>
    <alternativeName>
        <fullName evidence="11">Cell wall polymerase</fullName>
    </alternativeName>
    <alternativeName>
        <fullName evidence="11">Peptidoglycan polymerase</fullName>
        <shortName evidence="11">PG polymerase</shortName>
    </alternativeName>
</protein>
<feature type="transmembrane region" description="Helical" evidence="11">
    <location>
        <begin position="132"/>
        <end position="151"/>
    </location>
</feature>
<feature type="transmembrane region" description="Helical" evidence="11">
    <location>
        <begin position="268"/>
        <end position="289"/>
    </location>
</feature>
<dbReference type="PROSITE" id="PS00428">
    <property type="entry name" value="FTSW_RODA_SPOVE"/>
    <property type="match status" value="1"/>
</dbReference>
<keyword evidence="5 11" id="KW-0812">Transmembrane</keyword>
<evidence type="ECO:0000256" key="5">
    <source>
        <dbReference type="ARBA" id="ARBA00022692"/>
    </source>
</evidence>
<evidence type="ECO:0000256" key="10">
    <source>
        <dbReference type="ARBA" id="ARBA00023316"/>
    </source>
</evidence>
<feature type="transmembrane region" description="Helical" evidence="11">
    <location>
        <begin position="181"/>
        <end position="199"/>
    </location>
</feature>
<dbReference type="GO" id="GO:0005886">
    <property type="term" value="C:plasma membrane"/>
    <property type="evidence" value="ECO:0007669"/>
    <property type="project" value="UniProtKB-SubCell"/>
</dbReference>
<keyword evidence="8 11" id="KW-1133">Transmembrane helix</keyword>
<gene>
    <name evidence="11 12" type="primary">rodA</name>
    <name evidence="12" type="ORF">GF339_22260</name>
</gene>
<reference evidence="12" key="1">
    <citation type="submission" date="2019-11" db="EMBL/GenBank/DDBJ databases">
        <title>Microbial mats filling the niche in hypersaline microbial mats.</title>
        <authorList>
            <person name="Wong H.L."/>
            <person name="Macleod F.I."/>
            <person name="White R.A. III"/>
            <person name="Burns B.P."/>
        </authorList>
    </citation>
    <scope>NUCLEOTIDE SEQUENCE</scope>
    <source>
        <strain evidence="12">Rbin_158</strain>
    </source>
</reference>
<keyword evidence="9 11" id="KW-0472">Membrane</keyword>
<feature type="transmembrane region" description="Helical" evidence="11">
    <location>
        <begin position="157"/>
        <end position="174"/>
    </location>
</feature>
<dbReference type="GO" id="GO:0009252">
    <property type="term" value="P:peptidoglycan biosynthetic process"/>
    <property type="evidence" value="ECO:0007669"/>
    <property type="project" value="UniProtKB-UniRule"/>
</dbReference>
<sequence length="362" mass="39512">MARPFYDKLDWTIITATILLATISLLTIYSASSSGAAKQDLITRQAGWFALGFFLIALVTSIDYRIISALAYPFYGLVILALSLVLVFGEKISGAQRWIKLGNFSFQPSELAKIALILVLAKYFADKKKNTVYFTDLLLAAILLGVPMALILKEPDLGMAALLFPVFAAIVFVAGLDRKYIVALLLIGVISTPVMWMNLKEYQKDRLVAFINPDSDPLGAGYHVNQSMIAIGSGGFWGKGFMNGTQSQLNFLPEQFTDFIFSVFSEEWGFIGSFVLLSVYLVVILKGLTIASKAKDKLGRLIAVGVVTVLVVHMFVNVGVTSGIMPVTGLTLPFVSYGGSSIFSTSIALGLLLNVSYRRFDF</sequence>
<dbReference type="GO" id="GO:0032153">
    <property type="term" value="C:cell division site"/>
    <property type="evidence" value="ECO:0007669"/>
    <property type="project" value="TreeGrafter"/>
</dbReference>
<dbReference type="GO" id="GO:0051301">
    <property type="term" value="P:cell division"/>
    <property type="evidence" value="ECO:0007669"/>
    <property type="project" value="InterPro"/>
</dbReference>
<evidence type="ECO:0000313" key="12">
    <source>
        <dbReference type="EMBL" id="MBD3327326.1"/>
    </source>
</evidence>
<feature type="transmembrane region" description="Helical" evidence="11">
    <location>
        <begin position="301"/>
        <end position="325"/>
    </location>
</feature>
<dbReference type="EC" id="2.4.99.28" evidence="11"/>
<dbReference type="GO" id="GO:0071555">
    <property type="term" value="P:cell wall organization"/>
    <property type="evidence" value="ECO:0007669"/>
    <property type="project" value="UniProtKB-KW"/>
</dbReference>
<feature type="transmembrane region" description="Helical" evidence="11">
    <location>
        <begin position="337"/>
        <end position="357"/>
    </location>
</feature>
<dbReference type="GO" id="GO:0008360">
    <property type="term" value="P:regulation of cell shape"/>
    <property type="evidence" value="ECO:0007669"/>
    <property type="project" value="UniProtKB-KW"/>
</dbReference>
<comment type="subcellular location">
    <subcellularLocation>
        <location evidence="11">Cell membrane</location>
        <topology evidence="11">Multi-pass membrane protein</topology>
    </subcellularLocation>
    <subcellularLocation>
        <location evidence="1">Membrane</location>
        <topology evidence="1">Multi-pass membrane protein</topology>
    </subcellularLocation>
</comment>
<keyword evidence="6 11" id="KW-0133">Cell shape</keyword>
<keyword evidence="3 11" id="KW-0328">Glycosyltransferase</keyword>
<evidence type="ECO:0000313" key="13">
    <source>
        <dbReference type="Proteomes" id="UP000649604"/>
    </source>
</evidence>
<dbReference type="Pfam" id="PF01098">
    <property type="entry name" value="FTSW_RODA_SPOVE"/>
    <property type="match status" value="1"/>
</dbReference>
<keyword evidence="7 11" id="KW-0573">Peptidoglycan synthesis</keyword>
<proteinExistence type="inferred from homology"/>
<evidence type="ECO:0000256" key="9">
    <source>
        <dbReference type="ARBA" id="ARBA00023136"/>
    </source>
</evidence>
<dbReference type="GO" id="GO:0008955">
    <property type="term" value="F:peptidoglycan glycosyltransferase activity"/>
    <property type="evidence" value="ECO:0007669"/>
    <property type="project" value="UniProtKB-UniRule"/>
</dbReference>
<comment type="similarity">
    <text evidence="11">Belongs to the SEDS family. MrdB/RodA subfamily.</text>
</comment>
<organism evidence="12 13">
    <name type="scientific">candidate division KSB3 bacterium</name>
    <dbReference type="NCBI Taxonomy" id="2044937"/>
    <lineage>
        <taxon>Bacteria</taxon>
        <taxon>candidate division KSB3</taxon>
    </lineage>
</organism>
<feature type="transmembrane region" description="Helical" evidence="11">
    <location>
        <begin position="66"/>
        <end position="88"/>
    </location>
</feature>
<dbReference type="NCBIfam" id="TIGR02210">
    <property type="entry name" value="rodA_shape"/>
    <property type="match status" value="1"/>
</dbReference>
<comment type="function">
    <text evidence="11">Peptidoglycan polymerase that is essential for cell wall elongation.</text>
</comment>
<evidence type="ECO:0000256" key="7">
    <source>
        <dbReference type="ARBA" id="ARBA00022984"/>
    </source>
</evidence>
<dbReference type="InterPro" id="IPR018365">
    <property type="entry name" value="Cell_cycle_FtsW-rel_CS"/>
</dbReference>
<keyword evidence="10 11" id="KW-0961">Cell wall biogenesis/degradation</keyword>
<evidence type="ECO:0000256" key="1">
    <source>
        <dbReference type="ARBA" id="ARBA00004141"/>
    </source>
</evidence>
<dbReference type="GO" id="GO:0015648">
    <property type="term" value="F:lipid-linked peptidoglycan transporter activity"/>
    <property type="evidence" value="ECO:0007669"/>
    <property type="project" value="TreeGrafter"/>
</dbReference>
<dbReference type="AlphaFoldDB" id="A0A9D5K0T7"/>
<evidence type="ECO:0000256" key="2">
    <source>
        <dbReference type="ARBA" id="ARBA00022475"/>
    </source>
</evidence>
<dbReference type="Proteomes" id="UP000649604">
    <property type="component" value="Unassembled WGS sequence"/>
</dbReference>
<evidence type="ECO:0000256" key="11">
    <source>
        <dbReference type="HAMAP-Rule" id="MF_02079"/>
    </source>
</evidence>
<name>A0A9D5K0T7_9BACT</name>
<comment type="catalytic activity">
    <reaction evidence="11">
        <text>[GlcNAc-(1-&gt;4)-Mur2Ac(oyl-L-Ala-gamma-D-Glu-L-Lys-D-Ala-D-Ala)](n)-di-trans,octa-cis-undecaprenyl diphosphate + beta-D-GlcNAc-(1-&gt;4)-Mur2Ac(oyl-L-Ala-gamma-D-Glu-L-Lys-D-Ala-D-Ala)-di-trans,octa-cis-undecaprenyl diphosphate = [GlcNAc-(1-&gt;4)-Mur2Ac(oyl-L-Ala-gamma-D-Glu-L-Lys-D-Ala-D-Ala)](n+1)-di-trans,octa-cis-undecaprenyl diphosphate + di-trans,octa-cis-undecaprenyl diphosphate + H(+)</text>
        <dbReference type="Rhea" id="RHEA:23708"/>
        <dbReference type="Rhea" id="RHEA-COMP:9602"/>
        <dbReference type="Rhea" id="RHEA-COMP:9603"/>
        <dbReference type="ChEBI" id="CHEBI:15378"/>
        <dbReference type="ChEBI" id="CHEBI:58405"/>
        <dbReference type="ChEBI" id="CHEBI:60033"/>
        <dbReference type="ChEBI" id="CHEBI:78435"/>
        <dbReference type="EC" id="2.4.99.28"/>
    </reaction>
</comment>
<evidence type="ECO:0000256" key="4">
    <source>
        <dbReference type="ARBA" id="ARBA00022679"/>
    </source>
</evidence>
<dbReference type="InterPro" id="IPR011923">
    <property type="entry name" value="RodA/MrdB"/>
</dbReference>
<evidence type="ECO:0000256" key="6">
    <source>
        <dbReference type="ARBA" id="ARBA00022960"/>
    </source>
</evidence>
<comment type="caution">
    <text evidence="12">The sequence shown here is derived from an EMBL/GenBank/DDBJ whole genome shotgun (WGS) entry which is preliminary data.</text>
</comment>
<accession>A0A9D5K0T7</accession>
<dbReference type="InterPro" id="IPR001182">
    <property type="entry name" value="FtsW/RodA"/>
</dbReference>